<organism evidence="1 2">
    <name type="scientific">Streptomyces fagopyri</name>
    <dbReference type="NCBI Taxonomy" id="2662397"/>
    <lineage>
        <taxon>Bacteria</taxon>
        <taxon>Bacillati</taxon>
        <taxon>Actinomycetota</taxon>
        <taxon>Actinomycetes</taxon>
        <taxon>Kitasatosporales</taxon>
        <taxon>Streptomycetaceae</taxon>
        <taxon>Streptomyces</taxon>
    </lineage>
</organism>
<proteinExistence type="predicted"/>
<gene>
    <name evidence="1" type="ORF">GFH48_05985</name>
</gene>
<reference evidence="1 2" key="1">
    <citation type="submission" date="2019-10" db="EMBL/GenBank/DDBJ databases">
        <title>A novel species.</title>
        <authorList>
            <person name="Gao J."/>
        </authorList>
    </citation>
    <scope>NUCLEOTIDE SEQUENCE [LARGE SCALE GENOMIC DNA]</scope>
    <source>
        <strain evidence="1 2">QMT-28</strain>
    </source>
</reference>
<dbReference type="EMBL" id="CP045643">
    <property type="protein sequence ID" value="QFZ72880.1"/>
    <property type="molecule type" value="Genomic_DNA"/>
</dbReference>
<name>A0A5Q0L748_9ACTN</name>
<dbReference type="AlphaFoldDB" id="A0A5Q0L748"/>
<dbReference type="KEGG" id="sfy:GFH48_05985"/>
<accession>A0A5Q0L748</accession>
<evidence type="ECO:0000313" key="1">
    <source>
        <dbReference type="EMBL" id="QFZ72880.1"/>
    </source>
</evidence>
<keyword evidence="2" id="KW-1185">Reference proteome</keyword>
<evidence type="ECO:0000313" key="2">
    <source>
        <dbReference type="Proteomes" id="UP000326179"/>
    </source>
</evidence>
<sequence length="75" mass="7891">MEPTPPLAGEAVPRTATGLPGRQAHRMLLYGALDAAGVALEVGDVQAVFDVAELDYITVQSIITWITAAGRPRFG</sequence>
<protein>
    <submittedName>
        <fullName evidence="1">Uncharacterized protein</fullName>
    </submittedName>
</protein>
<dbReference type="Proteomes" id="UP000326179">
    <property type="component" value="Chromosome"/>
</dbReference>